<dbReference type="KEGG" id="dmm:dnm_015800"/>
<evidence type="ECO:0000256" key="1">
    <source>
        <dbReference type="SAM" id="Phobius"/>
    </source>
</evidence>
<accession>A0A975BHZ3</accession>
<keyword evidence="1" id="KW-0472">Membrane</keyword>
<dbReference type="AlphaFoldDB" id="A0A975BHZ3"/>
<evidence type="ECO:0000313" key="4">
    <source>
        <dbReference type="Proteomes" id="UP000663722"/>
    </source>
</evidence>
<dbReference type="InterPro" id="IPR007890">
    <property type="entry name" value="CHASE2"/>
</dbReference>
<keyword evidence="4" id="KW-1185">Reference proteome</keyword>
<evidence type="ECO:0000313" key="3">
    <source>
        <dbReference type="EMBL" id="QTA85569.1"/>
    </source>
</evidence>
<reference evidence="3" key="1">
    <citation type="journal article" date="2021" name="Microb. Physiol.">
        <title>Proteogenomic Insights into the Physiology of Marine, Sulfate-Reducing, Filamentous Desulfonema limicola and Desulfonema magnum.</title>
        <authorList>
            <person name="Schnaars V."/>
            <person name="Wohlbrand L."/>
            <person name="Scheve S."/>
            <person name="Hinrichs C."/>
            <person name="Reinhardt R."/>
            <person name="Rabus R."/>
        </authorList>
    </citation>
    <scope>NUCLEOTIDE SEQUENCE</scope>
    <source>
        <strain evidence="3">4be13</strain>
    </source>
</reference>
<proteinExistence type="predicted"/>
<keyword evidence="1" id="KW-1133">Transmembrane helix</keyword>
<gene>
    <name evidence="3" type="ORF">dnm_015800</name>
</gene>
<sequence>MPVLCDKGSPADENQTFLEYLKKAAVLARKNKSMMLLPRAEHIREEEYGQHLEQLISDYQDVIRTGIFTAFRDTSDHQVRHLHFYEKREGQVYFSLQILAAVYFYYKSEDGDELLREKTEEILHGKAEIRISFPKREVVLCSQENPDAEHIEARYLFRLASREVTTEVCGNVSDPLRTYPDLYLSPHGLIDRADIYKGKIVIIGSEDREIGDFHATPLGEMPGLYLMINGINLILEGLQIHQPKWIIRVLIELLVIAVSTLIGVYLPSTVSAPILAGVFFVSFSSFSFWLFSRHCMFMDFWLPVVGTELCRLIADIAEFLKSFSQKKECDQ</sequence>
<evidence type="ECO:0000259" key="2">
    <source>
        <dbReference type="Pfam" id="PF05226"/>
    </source>
</evidence>
<feature type="transmembrane region" description="Helical" evidence="1">
    <location>
        <begin position="272"/>
        <end position="291"/>
    </location>
</feature>
<dbReference type="EMBL" id="CP061800">
    <property type="protein sequence ID" value="QTA85569.1"/>
    <property type="molecule type" value="Genomic_DNA"/>
</dbReference>
<organism evidence="3 4">
    <name type="scientific">Desulfonema magnum</name>
    <dbReference type="NCBI Taxonomy" id="45655"/>
    <lineage>
        <taxon>Bacteria</taxon>
        <taxon>Pseudomonadati</taxon>
        <taxon>Thermodesulfobacteriota</taxon>
        <taxon>Desulfobacteria</taxon>
        <taxon>Desulfobacterales</taxon>
        <taxon>Desulfococcaceae</taxon>
        <taxon>Desulfonema</taxon>
    </lineage>
</organism>
<dbReference type="Proteomes" id="UP000663722">
    <property type="component" value="Chromosome"/>
</dbReference>
<feature type="domain" description="CHASE2" evidence="2">
    <location>
        <begin position="49"/>
        <end position="264"/>
    </location>
</feature>
<keyword evidence="1" id="KW-0812">Transmembrane</keyword>
<protein>
    <submittedName>
        <fullName evidence="3">CHASE 2 domain-containing protein</fullName>
    </submittedName>
</protein>
<feature type="transmembrane region" description="Helical" evidence="1">
    <location>
        <begin position="245"/>
        <end position="266"/>
    </location>
</feature>
<name>A0A975BHZ3_9BACT</name>
<dbReference type="Pfam" id="PF05226">
    <property type="entry name" value="CHASE2"/>
    <property type="match status" value="1"/>
</dbReference>